<evidence type="ECO:0000313" key="2">
    <source>
        <dbReference type="EMBL" id="BCG48952.1"/>
    </source>
</evidence>
<dbReference type="EMBL" id="AP023213">
    <property type="protein sequence ID" value="BCG48952.1"/>
    <property type="molecule type" value="Genomic_DNA"/>
</dbReference>
<dbReference type="Gene3D" id="3.40.50.1240">
    <property type="entry name" value="Phosphoglycerate mutase-like"/>
    <property type="match status" value="1"/>
</dbReference>
<organism evidence="2 3">
    <name type="scientific">Citrifermentans bremense</name>
    <dbReference type="NCBI Taxonomy" id="60035"/>
    <lineage>
        <taxon>Bacteria</taxon>
        <taxon>Pseudomonadati</taxon>
        <taxon>Thermodesulfobacteriota</taxon>
        <taxon>Desulfuromonadia</taxon>
        <taxon>Geobacterales</taxon>
        <taxon>Geobacteraceae</taxon>
        <taxon>Citrifermentans</taxon>
    </lineage>
</organism>
<dbReference type="InterPro" id="IPR013078">
    <property type="entry name" value="His_Pase_superF_clade-1"/>
</dbReference>
<name>A0A6S6M3M1_9BACT</name>
<dbReference type="CDD" id="cd07067">
    <property type="entry name" value="HP_PGM_like"/>
    <property type="match status" value="1"/>
</dbReference>
<dbReference type="InterPro" id="IPR029033">
    <property type="entry name" value="His_PPase_superfam"/>
</dbReference>
<dbReference type="Pfam" id="PF00300">
    <property type="entry name" value="His_Phos_1"/>
    <property type="match status" value="1"/>
</dbReference>
<gene>
    <name evidence="2" type="ORF">GEOBRER4_n3848</name>
</gene>
<dbReference type="AlphaFoldDB" id="A0A6S6M3M1"/>
<dbReference type="KEGG" id="gbn:GEOBRER4_37020"/>
<protein>
    <submittedName>
        <fullName evidence="2">Alpha-ribazole-5'-phosphate phosphatase</fullName>
    </submittedName>
</protein>
<dbReference type="SMART" id="SM00855">
    <property type="entry name" value="PGAM"/>
    <property type="match status" value="1"/>
</dbReference>
<dbReference type="RefSeq" id="WP_185243542.1">
    <property type="nucleotide sequence ID" value="NZ_AP023213.1"/>
</dbReference>
<dbReference type="PANTHER" id="PTHR48100:SF10">
    <property type="entry name" value="2-CARBOXY-D-ARABINITOL-1-PHOSPHATASE-RELATED"/>
    <property type="match status" value="1"/>
</dbReference>
<sequence>MMERTRLHLIRHGEVERPHCYNGQYDVRLTARGEEQYQLLKPRLDPDRISALYTSDLIRTVRGGEILGPYLGVEPRKVPQFRELNCGEWQGLSVTDIQRDRPDEWAARLADLEHFRAPGGESLGDLAGRVLPALKEIVARHRGEEVLVVAHGGVNRIILMDAIGAPLSSFFSIDQQYCGMNLIDYYADGNTVVQLVNG</sequence>
<accession>A0A6S6M3M1</accession>
<dbReference type="GO" id="GO:0016791">
    <property type="term" value="F:phosphatase activity"/>
    <property type="evidence" value="ECO:0007669"/>
    <property type="project" value="TreeGrafter"/>
</dbReference>
<evidence type="ECO:0000313" key="3">
    <source>
        <dbReference type="Proteomes" id="UP000515472"/>
    </source>
</evidence>
<evidence type="ECO:0000256" key="1">
    <source>
        <dbReference type="PIRSR" id="PIRSR613078-3"/>
    </source>
</evidence>
<dbReference type="Proteomes" id="UP000515472">
    <property type="component" value="Chromosome"/>
</dbReference>
<proteinExistence type="predicted"/>
<dbReference type="InterPro" id="IPR050275">
    <property type="entry name" value="PGM_Phosphatase"/>
</dbReference>
<reference evidence="2 3" key="1">
    <citation type="submission" date="2020-06" db="EMBL/GenBank/DDBJ databases">
        <title>Interaction of electrochemicaly active bacteria, Geobacter bremensis R4 on different carbon anode.</title>
        <authorList>
            <person name="Meng L."/>
            <person name="Yoshida N."/>
        </authorList>
    </citation>
    <scope>NUCLEOTIDE SEQUENCE [LARGE SCALE GENOMIC DNA]</scope>
    <source>
        <strain evidence="2 3">R4</strain>
    </source>
</reference>
<dbReference type="SUPFAM" id="SSF53254">
    <property type="entry name" value="Phosphoglycerate mutase-like"/>
    <property type="match status" value="1"/>
</dbReference>
<dbReference type="PANTHER" id="PTHR48100">
    <property type="entry name" value="BROAD-SPECIFICITY PHOSPHATASE YOR283W-RELATED"/>
    <property type="match status" value="1"/>
</dbReference>
<feature type="site" description="Transition state stabilizer" evidence="1">
    <location>
        <position position="151"/>
    </location>
</feature>
<keyword evidence="3" id="KW-1185">Reference proteome</keyword>